<dbReference type="AlphaFoldDB" id="A0A0L0FWJ2"/>
<sequence length="227" mass="25163">MHFSTTFLHLHSRRFPVRKKVSDLRCYTKGYNTSFNLGYINQTYTYRNTHTNSSPLPKPSRYVDVCSRTVGNAPGVGCHCINSTPSNRLICSAQYKCLSRDTTGTRCSQDKTLQNSHALFDMPAYAPMHASVQGTHINIRNKSDTPSQVDVRGSSANASTTLTTVSTPDRGKYSVLQTPMRFYSQLLGSRSTLPAIRRTGFTSKTVSTPYTARRHCSTVSTPMVGTC</sequence>
<gene>
    <name evidence="2" type="ORF">SARC_06655</name>
</gene>
<evidence type="ECO:0000313" key="3">
    <source>
        <dbReference type="Proteomes" id="UP000054560"/>
    </source>
</evidence>
<accession>A0A0L0FWJ2</accession>
<reference evidence="2 3" key="1">
    <citation type="submission" date="2011-02" db="EMBL/GenBank/DDBJ databases">
        <title>The Genome Sequence of Sphaeroforma arctica JP610.</title>
        <authorList>
            <consortium name="The Broad Institute Genome Sequencing Platform"/>
            <person name="Russ C."/>
            <person name="Cuomo C."/>
            <person name="Young S.K."/>
            <person name="Zeng Q."/>
            <person name="Gargeya S."/>
            <person name="Alvarado L."/>
            <person name="Berlin A."/>
            <person name="Chapman S.B."/>
            <person name="Chen Z."/>
            <person name="Freedman E."/>
            <person name="Gellesch M."/>
            <person name="Goldberg J."/>
            <person name="Griggs A."/>
            <person name="Gujja S."/>
            <person name="Heilman E."/>
            <person name="Heiman D."/>
            <person name="Howarth C."/>
            <person name="Mehta T."/>
            <person name="Neiman D."/>
            <person name="Pearson M."/>
            <person name="Roberts A."/>
            <person name="Saif S."/>
            <person name="Shea T."/>
            <person name="Shenoy N."/>
            <person name="Sisk P."/>
            <person name="Stolte C."/>
            <person name="Sykes S."/>
            <person name="White J."/>
            <person name="Yandava C."/>
            <person name="Burger G."/>
            <person name="Gray M.W."/>
            <person name="Holland P.W.H."/>
            <person name="King N."/>
            <person name="Lang F.B.F."/>
            <person name="Roger A.J."/>
            <person name="Ruiz-Trillo I."/>
            <person name="Haas B."/>
            <person name="Nusbaum C."/>
            <person name="Birren B."/>
        </authorList>
    </citation>
    <scope>NUCLEOTIDE SEQUENCE [LARGE SCALE GENOMIC DNA]</scope>
    <source>
        <strain evidence="2 3">JP610</strain>
    </source>
</reference>
<feature type="region of interest" description="Disordered" evidence="1">
    <location>
        <begin position="140"/>
        <end position="169"/>
    </location>
</feature>
<name>A0A0L0FWJ2_9EUKA</name>
<organism evidence="2 3">
    <name type="scientific">Sphaeroforma arctica JP610</name>
    <dbReference type="NCBI Taxonomy" id="667725"/>
    <lineage>
        <taxon>Eukaryota</taxon>
        <taxon>Ichthyosporea</taxon>
        <taxon>Ichthyophonida</taxon>
        <taxon>Sphaeroforma</taxon>
    </lineage>
</organism>
<dbReference type="RefSeq" id="XP_014154911.1">
    <property type="nucleotide sequence ID" value="XM_014299436.1"/>
</dbReference>
<dbReference type="GeneID" id="25907159"/>
<dbReference type="Proteomes" id="UP000054560">
    <property type="component" value="Unassembled WGS sequence"/>
</dbReference>
<feature type="non-terminal residue" evidence="2">
    <location>
        <position position="227"/>
    </location>
</feature>
<feature type="compositionally biased region" description="Polar residues" evidence="1">
    <location>
        <begin position="140"/>
        <end position="167"/>
    </location>
</feature>
<evidence type="ECO:0000256" key="1">
    <source>
        <dbReference type="SAM" id="MobiDB-lite"/>
    </source>
</evidence>
<proteinExistence type="predicted"/>
<protein>
    <submittedName>
        <fullName evidence="2">Uncharacterized protein</fullName>
    </submittedName>
</protein>
<evidence type="ECO:0000313" key="2">
    <source>
        <dbReference type="EMBL" id="KNC81009.1"/>
    </source>
</evidence>
<dbReference type="EMBL" id="KQ242079">
    <property type="protein sequence ID" value="KNC81009.1"/>
    <property type="molecule type" value="Genomic_DNA"/>
</dbReference>
<keyword evidence="3" id="KW-1185">Reference proteome</keyword>